<evidence type="ECO:0000313" key="2">
    <source>
        <dbReference type="Proteomes" id="UP000590749"/>
    </source>
</evidence>
<dbReference type="AlphaFoldDB" id="A0A7W5AKC0"/>
<accession>A0A7W5AKC0</accession>
<gene>
    <name evidence="1" type="ORF">FHR83_005370</name>
</gene>
<name>A0A7W5AKC0_9ACTN</name>
<sequence length="40" mass="4335">MSGVLTHVPLLEPTFKLTEPMRPSPSELTDTLADGYCEGT</sequence>
<evidence type="ECO:0000313" key="1">
    <source>
        <dbReference type="EMBL" id="MBB3097686.1"/>
    </source>
</evidence>
<organism evidence="1 2">
    <name type="scientific">Actinoplanes campanulatus</name>
    <dbReference type="NCBI Taxonomy" id="113559"/>
    <lineage>
        <taxon>Bacteria</taxon>
        <taxon>Bacillati</taxon>
        <taxon>Actinomycetota</taxon>
        <taxon>Actinomycetes</taxon>
        <taxon>Micromonosporales</taxon>
        <taxon>Micromonosporaceae</taxon>
        <taxon>Actinoplanes</taxon>
    </lineage>
</organism>
<protein>
    <submittedName>
        <fullName evidence="1">Uncharacterized protein</fullName>
    </submittedName>
</protein>
<dbReference type="EMBL" id="JACHXF010000012">
    <property type="protein sequence ID" value="MBB3097686.1"/>
    <property type="molecule type" value="Genomic_DNA"/>
</dbReference>
<comment type="caution">
    <text evidence="1">The sequence shown here is derived from an EMBL/GenBank/DDBJ whole genome shotgun (WGS) entry which is preliminary data.</text>
</comment>
<keyword evidence="2" id="KW-1185">Reference proteome</keyword>
<proteinExistence type="predicted"/>
<reference evidence="1 2" key="1">
    <citation type="submission" date="2020-08" db="EMBL/GenBank/DDBJ databases">
        <title>Genomic Encyclopedia of Type Strains, Phase III (KMG-III): the genomes of soil and plant-associated and newly described type strains.</title>
        <authorList>
            <person name="Whitman W."/>
        </authorList>
    </citation>
    <scope>NUCLEOTIDE SEQUENCE [LARGE SCALE GENOMIC DNA]</scope>
    <source>
        <strain evidence="1 2">CECT 3287</strain>
    </source>
</reference>
<dbReference type="Proteomes" id="UP000590749">
    <property type="component" value="Unassembled WGS sequence"/>
</dbReference>